<dbReference type="GO" id="GO:0016020">
    <property type="term" value="C:membrane"/>
    <property type="evidence" value="ECO:0007669"/>
    <property type="project" value="InterPro"/>
</dbReference>
<accession>A0A6S7KUJ1</accession>
<dbReference type="InterPro" id="IPR051515">
    <property type="entry name" value="IRG"/>
</dbReference>
<keyword evidence="6" id="KW-1185">Reference proteome</keyword>
<evidence type="ECO:0000313" key="6">
    <source>
        <dbReference type="Proteomes" id="UP001152795"/>
    </source>
</evidence>
<dbReference type="Proteomes" id="UP001152795">
    <property type="component" value="Unassembled WGS sequence"/>
</dbReference>
<name>A0A6S7KUJ1_PARCT</name>
<dbReference type="SUPFAM" id="SSF52540">
    <property type="entry name" value="P-loop containing nucleoside triphosphate hydrolases"/>
    <property type="match status" value="1"/>
</dbReference>
<evidence type="ECO:0000313" key="5">
    <source>
        <dbReference type="EMBL" id="CAB4024039.1"/>
    </source>
</evidence>
<dbReference type="GO" id="GO:0016787">
    <property type="term" value="F:hydrolase activity"/>
    <property type="evidence" value="ECO:0007669"/>
    <property type="project" value="UniProtKB-KW"/>
</dbReference>
<dbReference type="AlphaFoldDB" id="A0A6S7KUJ1"/>
<reference evidence="5" key="1">
    <citation type="submission" date="2020-04" db="EMBL/GenBank/DDBJ databases">
        <authorList>
            <person name="Alioto T."/>
            <person name="Alioto T."/>
            <person name="Gomez Garrido J."/>
        </authorList>
    </citation>
    <scope>NUCLEOTIDE SEQUENCE</scope>
    <source>
        <strain evidence="5">A484AB</strain>
    </source>
</reference>
<dbReference type="PROSITE" id="PS51716">
    <property type="entry name" value="G_IRG"/>
    <property type="match status" value="1"/>
</dbReference>
<organism evidence="5 6">
    <name type="scientific">Paramuricea clavata</name>
    <name type="common">Red gorgonian</name>
    <name type="synonym">Violescent sea-whip</name>
    <dbReference type="NCBI Taxonomy" id="317549"/>
    <lineage>
        <taxon>Eukaryota</taxon>
        <taxon>Metazoa</taxon>
        <taxon>Cnidaria</taxon>
        <taxon>Anthozoa</taxon>
        <taxon>Octocorallia</taxon>
        <taxon>Malacalcyonacea</taxon>
        <taxon>Plexauridae</taxon>
        <taxon>Paramuricea</taxon>
    </lineage>
</organism>
<dbReference type="InterPro" id="IPR007743">
    <property type="entry name" value="Immunity-related_GTPase-like"/>
</dbReference>
<keyword evidence="3" id="KW-0378">Hydrolase</keyword>
<keyword evidence="4" id="KW-0342">GTP-binding</keyword>
<dbReference type="PANTHER" id="PTHR32341">
    <property type="entry name" value="INTERFERON-INDUCIBLE GTPASE"/>
    <property type="match status" value="1"/>
</dbReference>
<comment type="caution">
    <text evidence="5">The sequence shown here is derived from an EMBL/GenBank/DDBJ whole genome shotgun (WGS) entry which is preliminary data.</text>
</comment>
<proteinExistence type="inferred from homology"/>
<dbReference type="FunFam" id="3.40.50.300:FF:000541">
    <property type="entry name" value="Immunity related GTPase M"/>
    <property type="match status" value="1"/>
</dbReference>
<dbReference type="InterPro" id="IPR030385">
    <property type="entry name" value="G_IRG_dom"/>
</dbReference>
<dbReference type="Pfam" id="PF05049">
    <property type="entry name" value="IIGP"/>
    <property type="match status" value="1"/>
</dbReference>
<protein>
    <submittedName>
        <fullName evidence="5">Interferon-inducible GTPase 5-like</fullName>
    </submittedName>
</protein>
<evidence type="ECO:0000256" key="3">
    <source>
        <dbReference type="ARBA" id="ARBA00022801"/>
    </source>
</evidence>
<gene>
    <name evidence="5" type="ORF">PACLA_8A039834</name>
</gene>
<dbReference type="GO" id="GO:0005525">
    <property type="term" value="F:GTP binding"/>
    <property type="evidence" value="ECO:0007669"/>
    <property type="project" value="UniProtKB-KW"/>
</dbReference>
<dbReference type="PANTHER" id="PTHR32341:SF10">
    <property type="entry name" value="INTERFERON-INDUCIBLE GTPASE 5"/>
    <property type="match status" value="1"/>
</dbReference>
<evidence type="ECO:0000256" key="4">
    <source>
        <dbReference type="ARBA" id="ARBA00023134"/>
    </source>
</evidence>
<dbReference type="InterPro" id="IPR027417">
    <property type="entry name" value="P-loop_NTPase"/>
</dbReference>
<sequence>MEKHGISGNEEFIKTKLGRWKDVEINIGIIGNYGVGKSSFINAIRGLRDDDNGAAETGVTETANVATVYHHPTNNKIKFWNLPSIGTPDYPTDTYSDKVGLEKYDTFLILAAGRFTINDLLLAEKVKSMKKSFFFVRTKIDQDVQHERRKARFNEEAMLNDIREDCLKNLERFEAGDEVVFLISNHYPAKWDFARLTQAILDVLPQHQKESLTLSLDLLTSHSKDILKRKVEILRGRIWMVAAASAAAAVIPLPGLSIVVDFRLLTHEVNLYKSQLGLPKEKSNEFLKLTKENREIILKFCFTNAAELAKILTVFAAGSAVEEVARFIPIIGSAIAGGISFGSTYYFLRQCLNELEKTALNLLDETNANVVRDIVNSVD</sequence>
<dbReference type="Gene3D" id="3.40.50.300">
    <property type="entry name" value="P-loop containing nucleotide triphosphate hydrolases"/>
    <property type="match status" value="1"/>
</dbReference>
<evidence type="ECO:0000256" key="2">
    <source>
        <dbReference type="ARBA" id="ARBA00022741"/>
    </source>
</evidence>
<keyword evidence="2" id="KW-0547">Nucleotide-binding</keyword>
<evidence type="ECO:0000256" key="1">
    <source>
        <dbReference type="ARBA" id="ARBA00005429"/>
    </source>
</evidence>
<dbReference type="OrthoDB" id="422720at2759"/>
<comment type="similarity">
    <text evidence="1">Belongs to the TRAFAC class dynamin-like GTPase superfamily. IRG family.</text>
</comment>
<dbReference type="EMBL" id="CACRXK020012810">
    <property type="protein sequence ID" value="CAB4024039.1"/>
    <property type="molecule type" value="Genomic_DNA"/>
</dbReference>